<protein>
    <recommendedName>
        <fullName evidence="1">Replication initiation protein-like C-terminal domain-containing protein</fullName>
    </recommendedName>
</protein>
<dbReference type="AlphaFoldDB" id="A0A4Q0YSX5"/>
<reference evidence="2 3" key="1">
    <citation type="submission" date="2017-10" db="EMBL/GenBank/DDBJ databases">
        <title>Nyctiphanis sp. nov., isolated from the stomach of the euphausiid Nyctiphanes simplex (Hansen, 1911) in the Gulf of California.</title>
        <authorList>
            <person name="Gomez-Gil B."/>
            <person name="Aguilar-Mendez M."/>
            <person name="Lopez-Cortes A."/>
            <person name="Gomez-Gutierrez J."/>
            <person name="Roque A."/>
            <person name="Lang E."/>
            <person name="Gonzalez-Castillo A."/>
        </authorList>
    </citation>
    <scope>NUCLEOTIDE SEQUENCE [LARGE SCALE GENOMIC DNA]</scope>
    <source>
        <strain evidence="2 3">CAIM 600</strain>
    </source>
</reference>
<feature type="domain" description="Replication initiation protein-like C-terminal" evidence="1">
    <location>
        <begin position="64"/>
        <end position="163"/>
    </location>
</feature>
<evidence type="ECO:0000259" key="1">
    <source>
        <dbReference type="Pfam" id="PF02486"/>
    </source>
</evidence>
<proteinExistence type="predicted"/>
<keyword evidence="3" id="KW-1185">Reference proteome</keyword>
<evidence type="ECO:0000313" key="2">
    <source>
        <dbReference type="EMBL" id="RXJ74332.1"/>
    </source>
</evidence>
<dbReference type="InterPro" id="IPR003491">
    <property type="entry name" value="REP-like_C"/>
</dbReference>
<sequence length="276" mass="31034">MYSPCGIKLGLFAIGGNNDTFHCQFSGDGCRYLFDPLTRNRADQRTLTPQRLHFWLHKVLGVTTLSRIDLAVDDFDGLFTCDYAEKAYKDGAFRRSNRGLNPTYEPKRVYQDTQFGLKLINEGVIVGSRRSTVYWRVYNKALEQGIDGKLWYRNEVELKKVSVDVLARPAEHFAGICPFSASIEPTVPCASISLTVKKTGLTLAGRTRWLRRQCSRTLTELVDKFDGDVAAVVGLLLRDPHLDALNNSFGESKLHLPYTHYQLLNAGKVTPSPAPF</sequence>
<dbReference type="RefSeq" id="WP_129121297.1">
    <property type="nucleotide sequence ID" value="NZ_PEIB01000003.1"/>
</dbReference>
<dbReference type="EMBL" id="PEIB01000003">
    <property type="protein sequence ID" value="RXJ74332.1"/>
    <property type="molecule type" value="Genomic_DNA"/>
</dbReference>
<name>A0A4Q0YSX5_9GAMM</name>
<organism evidence="2 3">
    <name type="scientific">Veronia nyctiphanis</name>
    <dbReference type="NCBI Taxonomy" id="1278244"/>
    <lineage>
        <taxon>Bacteria</taxon>
        <taxon>Pseudomonadati</taxon>
        <taxon>Pseudomonadota</taxon>
        <taxon>Gammaproteobacteria</taxon>
        <taxon>Vibrionales</taxon>
        <taxon>Vibrionaceae</taxon>
        <taxon>Veronia</taxon>
    </lineage>
</organism>
<gene>
    <name evidence="2" type="ORF">CS022_04585</name>
</gene>
<accession>A0A4Q0YSX5</accession>
<comment type="caution">
    <text evidence="2">The sequence shown here is derived from an EMBL/GenBank/DDBJ whole genome shotgun (WGS) entry which is preliminary data.</text>
</comment>
<dbReference type="OrthoDB" id="341658at2"/>
<dbReference type="Pfam" id="PF02486">
    <property type="entry name" value="Rep_trans"/>
    <property type="match status" value="1"/>
</dbReference>
<evidence type="ECO:0000313" key="3">
    <source>
        <dbReference type="Proteomes" id="UP000290287"/>
    </source>
</evidence>
<dbReference type="Proteomes" id="UP000290287">
    <property type="component" value="Unassembled WGS sequence"/>
</dbReference>